<comment type="similarity">
    <text evidence="1">Belongs to the transposase 11 family.</text>
</comment>
<dbReference type="InterPro" id="IPR002559">
    <property type="entry name" value="Transposase_11"/>
</dbReference>
<dbReference type="NCBIfam" id="NF033592">
    <property type="entry name" value="transpos_IS4_1"/>
    <property type="match status" value="1"/>
</dbReference>
<dbReference type="EMBL" id="CP014230">
    <property type="protein sequence ID" value="AMD91992.1"/>
    <property type="molecule type" value="Genomic_DNA"/>
</dbReference>
<dbReference type="KEGG" id="doa:AXF15_01910"/>
<keyword evidence="4" id="KW-0233">DNA recombination</keyword>
<protein>
    <submittedName>
        <fullName evidence="8">Transposase</fullName>
    </submittedName>
</protein>
<dbReference type="EMBL" id="CP014230">
    <property type="protein sequence ID" value="AMD93269.1"/>
    <property type="molecule type" value="Genomic_DNA"/>
</dbReference>
<feature type="domain" description="DUF4372" evidence="6">
    <location>
        <begin position="3"/>
        <end position="76"/>
    </location>
</feature>
<keyword evidence="11" id="KW-1185">Reference proteome</keyword>
<dbReference type="GO" id="GO:0003677">
    <property type="term" value="F:DNA binding"/>
    <property type="evidence" value="ECO:0007669"/>
    <property type="project" value="UniProtKB-KW"/>
</dbReference>
<name>A0A0X8JNU0_9BACT</name>
<evidence type="ECO:0000256" key="4">
    <source>
        <dbReference type="ARBA" id="ARBA00023172"/>
    </source>
</evidence>
<dbReference type="OrthoDB" id="5412605at2"/>
<evidence type="ECO:0000256" key="3">
    <source>
        <dbReference type="ARBA" id="ARBA00023125"/>
    </source>
</evidence>
<organism evidence="8 11">
    <name type="scientific">Desulfomicrobium orale DSM 12838</name>
    <dbReference type="NCBI Taxonomy" id="888061"/>
    <lineage>
        <taxon>Bacteria</taxon>
        <taxon>Pseudomonadati</taxon>
        <taxon>Thermodesulfobacteriota</taxon>
        <taxon>Desulfovibrionia</taxon>
        <taxon>Desulfovibrionales</taxon>
        <taxon>Desulfomicrobiaceae</taxon>
        <taxon>Desulfomicrobium</taxon>
    </lineage>
</organism>
<dbReference type="GO" id="GO:0006313">
    <property type="term" value="P:DNA transposition"/>
    <property type="evidence" value="ECO:0007669"/>
    <property type="project" value="InterPro"/>
</dbReference>
<dbReference type="GO" id="GO:0004803">
    <property type="term" value="F:transposase activity"/>
    <property type="evidence" value="ECO:0007669"/>
    <property type="project" value="InterPro"/>
</dbReference>
<dbReference type="PANTHER" id="PTHR33258:SF1">
    <property type="entry name" value="TRANSPOSASE INSL FOR INSERTION SEQUENCE ELEMENT IS186A-RELATED"/>
    <property type="match status" value="1"/>
</dbReference>
<dbReference type="EMBL" id="CP014230">
    <property type="protein sequence ID" value="AMD92139.1"/>
    <property type="molecule type" value="Genomic_DNA"/>
</dbReference>
<evidence type="ECO:0000259" key="5">
    <source>
        <dbReference type="Pfam" id="PF01609"/>
    </source>
</evidence>
<dbReference type="EMBL" id="CP014230">
    <property type="protein sequence ID" value="AMD93221.1"/>
    <property type="molecule type" value="Genomic_DNA"/>
</dbReference>
<reference evidence="11" key="1">
    <citation type="submission" date="2016-02" db="EMBL/GenBank/DDBJ databases">
        <authorList>
            <person name="Holder M.E."/>
            <person name="Ajami N.J."/>
            <person name="Petrosino J.F."/>
        </authorList>
    </citation>
    <scope>NUCLEOTIDE SEQUENCE [LARGE SCALE GENOMIC DNA]</scope>
    <source>
        <strain evidence="11">DSM 12838</strain>
    </source>
</reference>
<dbReference type="KEGG" id="doa:AXF15_02800"/>
<dbReference type="InterPro" id="IPR012337">
    <property type="entry name" value="RNaseH-like_sf"/>
</dbReference>
<evidence type="ECO:0000313" key="7">
    <source>
        <dbReference type="EMBL" id="AMD91992.1"/>
    </source>
</evidence>
<dbReference type="PANTHER" id="PTHR33258">
    <property type="entry name" value="TRANSPOSASE INSL FOR INSERTION SEQUENCE ELEMENT IS186A-RELATED"/>
    <property type="match status" value="1"/>
</dbReference>
<dbReference type="Proteomes" id="UP000063964">
    <property type="component" value="Chromosome"/>
</dbReference>
<keyword evidence="3" id="KW-0238">DNA-binding</keyword>
<evidence type="ECO:0000313" key="9">
    <source>
        <dbReference type="EMBL" id="AMD93221.1"/>
    </source>
</evidence>
<accession>A0A0X8JNU0</accession>
<evidence type="ECO:0000313" key="11">
    <source>
        <dbReference type="Proteomes" id="UP000063964"/>
    </source>
</evidence>
<dbReference type="InterPro" id="IPR025399">
    <property type="entry name" value="DUF4372"/>
</dbReference>
<reference evidence="8" key="2">
    <citation type="submission" date="2016-02" db="EMBL/GenBank/DDBJ databases">
        <authorList>
            <person name="Wen L."/>
            <person name="He K."/>
            <person name="Yang H."/>
        </authorList>
    </citation>
    <scope>NUCLEOTIDE SEQUENCE [LARGE SCALE GENOMIC DNA]</scope>
    <source>
        <strain evidence="8">DSM 12838</strain>
    </source>
</reference>
<proteinExistence type="inferred from homology"/>
<dbReference type="KEGG" id="doa:AXF15_08980"/>
<dbReference type="SUPFAM" id="SSF53098">
    <property type="entry name" value="Ribonuclease H-like"/>
    <property type="match status" value="1"/>
</dbReference>
<gene>
    <name evidence="7" type="ORF">AXF15_01910</name>
    <name evidence="8" type="ORF">AXF15_02800</name>
    <name evidence="9" type="ORF">AXF15_08980</name>
    <name evidence="10" type="ORF">AXF15_09275</name>
</gene>
<dbReference type="InterPro" id="IPR047952">
    <property type="entry name" value="Transpos_IS4"/>
</dbReference>
<keyword evidence="2" id="KW-0815">Transposition</keyword>
<dbReference type="Pfam" id="PF01609">
    <property type="entry name" value="DDE_Tnp_1"/>
    <property type="match status" value="1"/>
</dbReference>
<evidence type="ECO:0000256" key="2">
    <source>
        <dbReference type="ARBA" id="ARBA00022578"/>
    </source>
</evidence>
<dbReference type="KEGG" id="doa:AXF15_09275"/>
<evidence type="ECO:0000313" key="10">
    <source>
        <dbReference type="EMBL" id="AMD93269.1"/>
    </source>
</evidence>
<sequence>MSHHNTLFSQTLSLIPRHVFQKLERRHKTGRSSRQFGFKEQFTVMAFIQLAARRSMRDGLRCLEAAGNRLYHWGLKNVARSTFADANNSRPVGFFKDLFAEMYGLCAAKAPKHKFRFKSKLFSLDATTIKLCLSLFPWASFRQAKGGVKVHTLLDHDGHIPAFATVTDAKTHESRIAQAMELPRGSIVVFDKGFISYPWFRILGAKGVFFVTRLKRNAVFKLLERRLVNRKTGVTSDHIIEVSSRGKSLRLRRIGYRDQETGKHYEFLTNHFRLSAKTIADIYKDRWQIELFFKEIKQNLRIKTFVGNSENAVLIQIYTALTVYLLLAYQKFLSRLGLSVQQLFQLIQLNLLGEASLDELLNPRRRKFDNSYNFTLLDCIA</sequence>
<evidence type="ECO:0000256" key="1">
    <source>
        <dbReference type="ARBA" id="ARBA00010075"/>
    </source>
</evidence>
<evidence type="ECO:0000259" key="6">
    <source>
        <dbReference type="Pfam" id="PF14294"/>
    </source>
</evidence>
<evidence type="ECO:0000313" key="8">
    <source>
        <dbReference type="EMBL" id="AMD92139.1"/>
    </source>
</evidence>
<dbReference type="Pfam" id="PF14294">
    <property type="entry name" value="DUF4372"/>
    <property type="match status" value="1"/>
</dbReference>
<dbReference type="AlphaFoldDB" id="A0A0X8JNU0"/>
<feature type="domain" description="Transposase IS4-like" evidence="5">
    <location>
        <begin position="119"/>
        <end position="326"/>
    </location>
</feature>